<protein>
    <submittedName>
        <fullName evidence="1">Uncharacterized protein</fullName>
    </submittedName>
</protein>
<proteinExistence type="predicted"/>
<evidence type="ECO:0000313" key="2">
    <source>
        <dbReference type="Proteomes" id="UP001594288"/>
    </source>
</evidence>
<reference evidence="1 2" key="1">
    <citation type="submission" date="2024-09" db="EMBL/GenBank/DDBJ databases">
        <authorList>
            <person name="D'Angelo T."/>
        </authorList>
    </citation>
    <scope>NUCLEOTIDE SEQUENCE [LARGE SCALE GENOMIC DNA]</scope>
    <source>
        <strain evidence="1">SAG AM-311-F02</strain>
    </source>
</reference>
<organism evidence="1 2">
    <name type="scientific">Eiseniibacteriota bacterium</name>
    <dbReference type="NCBI Taxonomy" id="2212470"/>
    <lineage>
        <taxon>Bacteria</taxon>
        <taxon>Candidatus Eiseniibacteriota</taxon>
    </lineage>
</organism>
<keyword evidence="2" id="KW-1185">Reference proteome</keyword>
<name>A0ABV6YNS0_UNCEI</name>
<comment type="caution">
    <text evidence="1">The sequence shown here is derived from an EMBL/GenBank/DDBJ whole genome shotgun (WGS) entry which is preliminary data.</text>
</comment>
<dbReference type="Proteomes" id="UP001594288">
    <property type="component" value="Unassembled WGS sequence"/>
</dbReference>
<feature type="non-terminal residue" evidence="1">
    <location>
        <position position="1"/>
    </location>
</feature>
<gene>
    <name evidence="1" type="ORF">ACFL2Z_02190</name>
</gene>
<accession>A0ABV6YNS0</accession>
<sequence length="73" mass="8221">LIDLGLIENAIAFDVRVINVLEFCGIEIPEDLASNEEAYRELEAELIEKVCRPAQVPGCVLDRVLYQKYGEIV</sequence>
<evidence type="ECO:0000313" key="1">
    <source>
        <dbReference type="EMBL" id="MFC1799704.1"/>
    </source>
</evidence>
<dbReference type="EMBL" id="JBHPEI010000023">
    <property type="protein sequence ID" value="MFC1799704.1"/>
    <property type="molecule type" value="Genomic_DNA"/>
</dbReference>